<reference evidence="1 2" key="1">
    <citation type="journal article" date="2005" name="Science">
        <title>Comparative genomics of trypanosomatid parasitic protozoa.</title>
        <authorList>
            <person name="El-Sayed N.M."/>
            <person name="Myler P.J."/>
            <person name="Blandin G."/>
            <person name="Berriman M."/>
            <person name="Crabtree J."/>
            <person name="Aggarwal G."/>
            <person name="Caler E."/>
            <person name="Renauld H."/>
            <person name="Worthey E.A."/>
            <person name="Hertz-Fowler C."/>
            <person name="Ghedin E."/>
            <person name="Peacock C."/>
            <person name="Bartholomeu D.C."/>
            <person name="Haas B.J."/>
            <person name="Tran A.N."/>
            <person name="Wortman J.R."/>
            <person name="Alsmark U.C."/>
            <person name="Angiuoli S."/>
            <person name="Anupama A."/>
            <person name="Badger J."/>
            <person name="Bringaud F."/>
            <person name="Cadag E."/>
            <person name="Carlton J.M."/>
            <person name="Cerqueira G.C."/>
            <person name="Creasy T."/>
            <person name="Delcher A.L."/>
            <person name="Djikeng A."/>
            <person name="Embley T.M."/>
            <person name="Hauser C."/>
            <person name="Ivens A.C."/>
            <person name="Kummerfeld S.K."/>
            <person name="Pereira-Leal J.B."/>
            <person name="Nilsson D."/>
            <person name="Peterson J."/>
            <person name="Salzberg S.L."/>
            <person name="Shallom J."/>
            <person name="Silva J.C."/>
            <person name="Sundaram J."/>
            <person name="Westenberger S."/>
            <person name="White O."/>
            <person name="Melville S.E."/>
            <person name="Donelson J.E."/>
            <person name="Andersson B."/>
            <person name="Stuart K.D."/>
            <person name="Hall N."/>
        </authorList>
    </citation>
    <scope>NUCLEOTIDE SEQUENCE [LARGE SCALE GENOMIC DNA]</scope>
    <source>
        <strain evidence="1 2">927/4 GUTat10.1</strain>
    </source>
</reference>
<dbReference type="EMBL" id="CM000207">
    <property type="protein sequence ID" value="EAN76815.1"/>
    <property type="molecule type" value="Genomic_DNA"/>
</dbReference>
<dbReference type="AlphaFoldDB" id="Q38EF5"/>
<protein>
    <submittedName>
        <fullName evidence="1">Uncharacterized protein</fullName>
    </submittedName>
</protein>
<dbReference type="RefSeq" id="XP_827145.1">
    <property type="nucleotide sequence ID" value="XM_822052.1"/>
</dbReference>
<dbReference type="Proteomes" id="UP000008524">
    <property type="component" value="Chromosome 9"/>
</dbReference>
<dbReference type="KEGG" id="tbr:Tb09.211.0060"/>
<evidence type="ECO:0000313" key="1">
    <source>
        <dbReference type="EMBL" id="EAN76815.1"/>
    </source>
</evidence>
<dbReference type="PaxDb" id="5691-EAN76815"/>
<sequence length="107" mass="12498">MFPFSVYLFAFEPSNITDRIFPTRGILLSSTTKSLSIFPNFTSLHRAALSFFSFDVTSSGRQNYPTSFTLTTSMLFFFLKIPSRHNFLLLPKQTKEGRKEKHTKYYY</sequence>
<proteinExistence type="predicted"/>
<accession>Q38EF5</accession>
<keyword evidence="2" id="KW-1185">Reference proteome</keyword>
<dbReference type="InParanoid" id="Q38EF5"/>
<name>Q38EF5_TRYB2</name>
<gene>
    <name evidence="1" type="ORF">Tb09.211.0060</name>
</gene>
<reference evidence="1 2" key="2">
    <citation type="journal article" date="2005" name="Science">
        <title>The genome of the African trypanosome Trypanosoma brucei.</title>
        <authorList>
            <person name="Berriman M."/>
            <person name="Ghedin E."/>
            <person name="Hertz-Fowler C."/>
            <person name="Blandin G."/>
            <person name="Renauld H."/>
            <person name="Bartholomeu D.C."/>
            <person name="Lennard N.J."/>
            <person name="Caler E."/>
            <person name="Hamlin N.E."/>
            <person name="Haas B."/>
            <person name="Bohme U."/>
            <person name="Hannick L."/>
            <person name="Aslett M.A."/>
            <person name="Shallom J."/>
            <person name="Marcello L."/>
            <person name="Hou L."/>
            <person name="Wickstead B."/>
            <person name="Alsmark U.C."/>
            <person name="Arrowsmith C."/>
            <person name="Atkin R.J."/>
            <person name="Barron A.J."/>
            <person name="Bringaud F."/>
            <person name="Brooks K."/>
            <person name="Carrington M."/>
            <person name="Cherevach I."/>
            <person name="Chillingworth T.J."/>
            <person name="Churcher C."/>
            <person name="Clark L.N."/>
            <person name="Corton C.H."/>
            <person name="Cronin A."/>
            <person name="Davies R.M."/>
            <person name="Doggett J."/>
            <person name="Djikeng A."/>
            <person name="Feldblyum T."/>
            <person name="Field M.C."/>
            <person name="Fraser A."/>
            <person name="Goodhead I."/>
            <person name="Hance Z."/>
            <person name="Harper D."/>
            <person name="Harris B.R."/>
            <person name="Hauser H."/>
            <person name="Hostetler J."/>
            <person name="Ivens A."/>
            <person name="Jagels K."/>
            <person name="Johnson D."/>
            <person name="Johnson J."/>
            <person name="Jones K."/>
            <person name="Kerhornou A.X."/>
            <person name="Koo H."/>
            <person name="Larke N."/>
            <person name="Landfear S."/>
            <person name="Larkin C."/>
            <person name="Leech V."/>
            <person name="Line A."/>
            <person name="Lord A."/>
            <person name="Macleod A."/>
            <person name="Mooney P.J."/>
            <person name="Moule S."/>
            <person name="Martin D.M."/>
            <person name="Morgan G.W."/>
            <person name="Mungall K."/>
            <person name="Norbertczak H."/>
            <person name="Ormond D."/>
            <person name="Pai G."/>
            <person name="Peacock C.S."/>
            <person name="Peterson J."/>
            <person name="Quail M.A."/>
            <person name="Rabbinowitsch E."/>
            <person name="Rajandream M.A."/>
            <person name="Reitter C."/>
            <person name="Salzberg S.L."/>
            <person name="Sanders M."/>
            <person name="Schobel S."/>
            <person name="Sharp S."/>
            <person name="Simmonds M."/>
            <person name="Simpson A.J."/>
            <person name="Tallon L."/>
            <person name="Turner C.M."/>
            <person name="Tait A."/>
            <person name="Tivey A.R."/>
            <person name="Van Aken S."/>
            <person name="Walker D."/>
            <person name="Wanless D."/>
            <person name="Wang S."/>
            <person name="White B."/>
            <person name="White O."/>
            <person name="Whitehead S."/>
            <person name="Woodward J."/>
            <person name="Wortman J."/>
            <person name="Adams M.D."/>
            <person name="Embley T.M."/>
            <person name="Gull K."/>
            <person name="Ullu E."/>
            <person name="Barry J.D."/>
            <person name="Fairlamb A.H."/>
            <person name="Opperdoes F."/>
            <person name="Barrell B.G."/>
            <person name="Donelson J.E."/>
            <person name="Hall N."/>
            <person name="Fraser C.M."/>
            <person name="Melville S.E."/>
            <person name="El-Sayed N.M."/>
        </authorList>
    </citation>
    <scope>NUCLEOTIDE SEQUENCE [LARGE SCALE GENOMIC DNA]</scope>
    <source>
        <strain evidence="1 2">927/4 GUTat10.1</strain>
    </source>
</reference>
<evidence type="ECO:0000313" key="2">
    <source>
        <dbReference type="Proteomes" id="UP000008524"/>
    </source>
</evidence>
<organism evidence="1 2">
    <name type="scientific">Trypanosoma brucei brucei (strain 927/4 GUTat10.1)</name>
    <dbReference type="NCBI Taxonomy" id="185431"/>
    <lineage>
        <taxon>Eukaryota</taxon>
        <taxon>Discoba</taxon>
        <taxon>Euglenozoa</taxon>
        <taxon>Kinetoplastea</taxon>
        <taxon>Metakinetoplastina</taxon>
        <taxon>Trypanosomatida</taxon>
        <taxon>Trypanosomatidae</taxon>
        <taxon>Trypanosoma</taxon>
    </lineage>
</organism>
<dbReference type="GeneID" id="3660431"/>